<name>A0ABS8T4W2_DATST</name>
<dbReference type="Proteomes" id="UP000823775">
    <property type="component" value="Unassembled WGS sequence"/>
</dbReference>
<evidence type="ECO:0000256" key="1">
    <source>
        <dbReference type="SAM" id="MobiDB-lite"/>
    </source>
</evidence>
<gene>
    <name evidence="2" type="ORF">HAX54_002252</name>
</gene>
<evidence type="ECO:0000313" key="3">
    <source>
        <dbReference type="Proteomes" id="UP000823775"/>
    </source>
</evidence>
<organism evidence="2 3">
    <name type="scientific">Datura stramonium</name>
    <name type="common">Jimsonweed</name>
    <name type="synonym">Common thornapple</name>
    <dbReference type="NCBI Taxonomy" id="4076"/>
    <lineage>
        <taxon>Eukaryota</taxon>
        <taxon>Viridiplantae</taxon>
        <taxon>Streptophyta</taxon>
        <taxon>Embryophyta</taxon>
        <taxon>Tracheophyta</taxon>
        <taxon>Spermatophyta</taxon>
        <taxon>Magnoliopsida</taxon>
        <taxon>eudicotyledons</taxon>
        <taxon>Gunneridae</taxon>
        <taxon>Pentapetalae</taxon>
        <taxon>asterids</taxon>
        <taxon>lamiids</taxon>
        <taxon>Solanales</taxon>
        <taxon>Solanaceae</taxon>
        <taxon>Solanoideae</taxon>
        <taxon>Datureae</taxon>
        <taxon>Datura</taxon>
    </lineage>
</organism>
<reference evidence="2 3" key="1">
    <citation type="journal article" date="2021" name="BMC Genomics">
        <title>Datura genome reveals duplications of psychoactive alkaloid biosynthetic genes and high mutation rate following tissue culture.</title>
        <authorList>
            <person name="Rajewski A."/>
            <person name="Carter-House D."/>
            <person name="Stajich J."/>
            <person name="Litt A."/>
        </authorList>
    </citation>
    <scope>NUCLEOTIDE SEQUENCE [LARGE SCALE GENOMIC DNA]</scope>
    <source>
        <strain evidence="2">AR-01</strain>
    </source>
</reference>
<keyword evidence="3" id="KW-1185">Reference proteome</keyword>
<comment type="caution">
    <text evidence="2">The sequence shown here is derived from an EMBL/GenBank/DDBJ whole genome shotgun (WGS) entry which is preliminary data.</text>
</comment>
<feature type="compositionally biased region" description="Low complexity" evidence="1">
    <location>
        <begin position="96"/>
        <end position="108"/>
    </location>
</feature>
<evidence type="ECO:0000313" key="2">
    <source>
        <dbReference type="EMBL" id="MCD7465970.1"/>
    </source>
</evidence>
<protein>
    <submittedName>
        <fullName evidence="2">Uncharacterized protein</fullName>
    </submittedName>
</protein>
<dbReference type="EMBL" id="JACEIK010001101">
    <property type="protein sequence ID" value="MCD7465970.1"/>
    <property type="molecule type" value="Genomic_DNA"/>
</dbReference>
<proteinExistence type="predicted"/>
<accession>A0ABS8T4W2</accession>
<feature type="region of interest" description="Disordered" evidence="1">
    <location>
        <begin position="92"/>
        <end position="125"/>
    </location>
</feature>
<feature type="non-terminal residue" evidence="2">
    <location>
        <position position="1"/>
    </location>
</feature>
<sequence length="143" mass="15359">TSSLPEELWVKHGGLTLAKNYNLKNIVIIETDLSDALRMLSVRDNADRHLDRVVIEDGRSLPLSDLHGGLTPAGGKKRDATLNISSFDSLSNHKVAASNRRSSATSSRGNKPPVPVAPNRNESEGCILIDAEESESSVCLSGQ</sequence>